<evidence type="ECO:0000256" key="1">
    <source>
        <dbReference type="SAM" id="MobiDB-lite"/>
    </source>
</evidence>
<name>A0A8T0MKT6_PANVG</name>
<feature type="region of interest" description="Disordered" evidence="1">
    <location>
        <begin position="1"/>
        <end position="126"/>
    </location>
</feature>
<protein>
    <submittedName>
        <fullName evidence="2">Uncharacterized protein</fullName>
    </submittedName>
</protein>
<feature type="compositionally biased region" description="Pro residues" evidence="1">
    <location>
        <begin position="70"/>
        <end position="87"/>
    </location>
</feature>
<dbReference type="AlphaFoldDB" id="A0A8T0MKT6"/>
<evidence type="ECO:0000313" key="2">
    <source>
        <dbReference type="EMBL" id="KAG2536963.1"/>
    </source>
</evidence>
<gene>
    <name evidence="2" type="ORF">PVAP13_9NG239600</name>
</gene>
<keyword evidence="3" id="KW-1185">Reference proteome</keyword>
<organism evidence="2 3">
    <name type="scientific">Panicum virgatum</name>
    <name type="common">Blackwell switchgrass</name>
    <dbReference type="NCBI Taxonomy" id="38727"/>
    <lineage>
        <taxon>Eukaryota</taxon>
        <taxon>Viridiplantae</taxon>
        <taxon>Streptophyta</taxon>
        <taxon>Embryophyta</taxon>
        <taxon>Tracheophyta</taxon>
        <taxon>Spermatophyta</taxon>
        <taxon>Magnoliopsida</taxon>
        <taxon>Liliopsida</taxon>
        <taxon>Poales</taxon>
        <taxon>Poaceae</taxon>
        <taxon>PACMAD clade</taxon>
        <taxon>Panicoideae</taxon>
        <taxon>Panicodae</taxon>
        <taxon>Paniceae</taxon>
        <taxon>Panicinae</taxon>
        <taxon>Panicum</taxon>
        <taxon>Panicum sect. Hiantes</taxon>
    </lineage>
</organism>
<evidence type="ECO:0000313" key="3">
    <source>
        <dbReference type="Proteomes" id="UP000823388"/>
    </source>
</evidence>
<comment type="caution">
    <text evidence="2">The sequence shown here is derived from an EMBL/GenBank/DDBJ whole genome shotgun (WGS) entry which is preliminary data.</text>
</comment>
<reference evidence="2" key="1">
    <citation type="submission" date="2020-05" db="EMBL/GenBank/DDBJ databases">
        <title>WGS assembly of Panicum virgatum.</title>
        <authorList>
            <person name="Lovell J.T."/>
            <person name="Jenkins J."/>
            <person name="Shu S."/>
            <person name="Juenger T.E."/>
            <person name="Schmutz J."/>
        </authorList>
    </citation>
    <scope>NUCLEOTIDE SEQUENCE</scope>
    <source>
        <strain evidence="2">AP13</strain>
    </source>
</reference>
<proteinExistence type="predicted"/>
<dbReference type="Proteomes" id="UP000823388">
    <property type="component" value="Chromosome 9N"/>
</dbReference>
<dbReference type="EMBL" id="CM029054">
    <property type="protein sequence ID" value="KAG2536963.1"/>
    <property type="molecule type" value="Genomic_DNA"/>
</dbReference>
<accession>A0A8T0MKT6</accession>
<sequence>MIARRFGRPAPPVPLARGARAWGAKATGEPGRTRVAAAVPPRGETSLGADADADATRGPPGSPHVSGPASPAPRRPSPSPPRHPPPAARRARVTTPTQRPGRHNHLRPAEAKMRAHFSGVRTGRIG</sequence>